<feature type="compositionally biased region" description="Basic and acidic residues" evidence="14">
    <location>
        <begin position="143"/>
        <end position="168"/>
    </location>
</feature>
<dbReference type="SUPFAM" id="SSF90229">
    <property type="entry name" value="CCCH zinc finger"/>
    <property type="match status" value="3"/>
</dbReference>
<evidence type="ECO:0000256" key="5">
    <source>
        <dbReference type="ARBA" id="ARBA00022723"/>
    </source>
</evidence>
<feature type="zinc finger region" description="C3H1-type" evidence="13">
    <location>
        <begin position="694"/>
        <end position="721"/>
    </location>
</feature>
<evidence type="ECO:0000256" key="10">
    <source>
        <dbReference type="ARBA" id="ARBA00023128"/>
    </source>
</evidence>
<gene>
    <name evidence="17" type="ORF">D9619_006687</name>
</gene>
<evidence type="ECO:0000256" key="11">
    <source>
        <dbReference type="ARBA" id="ARBA00023136"/>
    </source>
</evidence>
<evidence type="ECO:0000256" key="13">
    <source>
        <dbReference type="PROSITE-ProRule" id="PRU00723"/>
    </source>
</evidence>
<evidence type="ECO:0000256" key="2">
    <source>
        <dbReference type="ARBA" id="ARBA00006375"/>
    </source>
</evidence>
<evidence type="ECO:0000259" key="16">
    <source>
        <dbReference type="PROSITE" id="PS50103"/>
    </source>
</evidence>
<feature type="compositionally biased region" description="Basic and acidic residues" evidence="14">
    <location>
        <begin position="712"/>
        <end position="728"/>
    </location>
</feature>
<sequence>MQLESRKGGPGGDVIIVCEHHNDCNEDFFTAVDRELPSRAQSLSKATLFSAPVLQLEAPAPKMSNAANTQICTYYLKNACNRGNACTYKHQNPPLSIKKVSSEQVCKYFLEGTCAYGSKCKRSHQKTPQSPSSTAKSSPKTPNQEKKVSTKKQKEAAPIVEETREPEPAKPSPAAVETSASPCGLVRKETHSDTMKGTTIPSTAEDQSEVATAGAASRPSIPCKHFLKGKCAKGDSCRFIHESSVQSPNEEELPEGPVKVETPAEEIDPKDSDHMVEDAVVQKAEDDNSSETSSSSGTTTPGSSPVVPTEETSMEDEPPQVESSNGSLFGDDPWGNSAPEDEGQQQLSSENDEEDGDDTEINRSRDVDSQEQEQYPESISPKRPSSWYGDGWPQDEASSPFPEESVKQRNLENTFEQPPPTQTIHGEPIYPHISQVVPHWSQFADPYADPNVHFCKAHTRGVCTQGDYCKFRHSLTPAEYTLLFGDEQPNLWTMRRDPPSGVQAAPVSTNEAYAPVTNAVAADAMVVASAHAPKPFRGVECAFYSLGKCKNGADCPYMHTKHPPAPDSAHNGWGSNQDDAAPKHQTVCRFFKERGTCARGMYCKFRHDTGDHPEETGNDYNGHDGGQNGNGFEDSGNNNVTEETPDLNSWGNHQGWDDEWGSNKVDPEAWSNNVTSSSNDWSQPTAYRSSSYQGGRRNICYQFEAGNCHRGDSCRFSHDDGSGKRGDWPGEAETDAPSWPTDYPAGQKPPCALYKRGNCHRGVSCSLSHEDPEANEGSRGASTREPDVDYTSGGDNEPLSSTFEANDYHADNNEPSTVAAEGFDEGPVMHTTSLEEGPDDVQQDEDENFEEENRVISPLPPVVFNHPETKRTIMNSEVMVGPDTMPLSIKTRAETTKLRLTNLSVDSAPSEISALARQYGTVLSCLSPDQTFDSLTVDIEFAEPEQAYRAYKNLDNTEFGGIVISASLPIKHGPFTRGQNDSFSLKVSWPRAAVTAWVHYPTISKAKHEETRLNGVIVKGRSVKASFVSPSKSQKTSFSVNLANLPTETTKADLDEMCPDNVLVTLNVPVYTDDPTEQIKRLCGSHGKLKLFDVHQPKTLGTIQTAFVTYADEVSATSALDALAQLQKLEFLGGQQLQSVQAIHYISYRIAEPLFTALEPGLEGLKSKYKECTLQYGESSTKRGDATHYIRTYAPKDEHGPFADLNKEVWELLKGTMLESGGRVWNDYFEIPSSSKALRTIQEATKTYIYRDDRERCIRVYGTPKNQEGAISQITKLLTKVDARRHLVMVDRPKLRPLMSGGYKKLQDTLGANQVTLDAFAATLIVRGSSTDLAKAKKILTSLPEGEPPVLPIDLDRACAICHLKAVDPILLSCRHAYCTSCLKFGITHNDTAPYGCIAPRDGDITLRCASFVPYVLMNDLLTPNESKKVLFNSFLTHVRADISLFFCPTPNCQATHRVREDGVNVLCTGALYDTVAWTCITIKFGGHSNEIKTLMTLRENLKNKRPCAHGLLLLRTYLNNLLKTIQGRLRRPRGKGATRILAAVQTELSDGVDNRNTGSRMGGRVGSDVARSGVHRSVLIFQSVIETALFNYFSAPPQNALRIFDRHPIRPSSAQTSVMSRNANKKPVGFATHIIAGGIAGGCEANVAQQLVCQPLDTIKVRMQLSKSGRAPGTKARGFLATGAYIMKRETPLALYKGLGAVLSGIVPKMAIRFASFEAYKEWLADKETGKTSIGNIFIGTRSMTSPRGIFDQSFLAGLGAGVTEAVAVVTPMEVVKIRLQAQQHSLADPLEAPRYRNAGHAVYTIVREEGFSALYRGANFTAYQEIKKFAHKMQPDLVDLPSYQHMIIGLISGAMGPFSNAPIDTIKTRLQKATALPGQSALQRIAAIAADMWKTEGVKSFYKGITPRVLRVAPGQAIVFAVYERVSGIIEKVTPKEVEEDSYSE</sequence>
<feature type="region of interest" description="Disordered" evidence="14">
    <location>
        <begin position="828"/>
        <end position="847"/>
    </location>
</feature>
<feature type="zinc finger region" description="C3H1-type" evidence="13">
    <location>
        <begin position="535"/>
        <end position="562"/>
    </location>
</feature>
<dbReference type="GO" id="GO:0031966">
    <property type="term" value="C:mitochondrial membrane"/>
    <property type="evidence" value="ECO:0007669"/>
    <property type="project" value="UniProtKB-SubCell"/>
</dbReference>
<evidence type="ECO:0000313" key="18">
    <source>
        <dbReference type="Proteomes" id="UP000567179"/>
    </source>
</evidence>
<evidence type="ECO:0000256" key="12">
    <source>
        <dbReference type="PROSITE-ProRule" id="PRU00282"/>
    </source>
</evidence>
<feature type="compositionally biased region" description="Acidic residues" evidence="14">
    <location>
        <begin position="836"/>
        <end position="847"/>
    </location>
</feature>
<dbReference type="InterPro" id="IPR013083">
    <property type="entry name" value="Znf_RING/FYVE/PHD"/>
</dbReference>
<comment type="similarity">
    <text evidence="2">Belongs to the mitochondrial carrier (TC 2.A.29) family.</text>
</comment>
<dbReference type="Gene3D" id="3.30.40.10">
    <property type="entry name" value="Zinc/RING finger domain, C3HC4 (zinc finger)"/>
    <property type="match status" value="1"/>
</dbReference>
<dbReference type="GO" id="GO:0008270">
    <property type="term" value="F:zinc ion binding"/>
    <property type="evidence" value="ECO:0007669"/>
    <property type="project" value="UniProtKB-KW"/>
</dbReference>
<dbReference type="Pfam" id="PF18044">
    <property type="entry name" value="zf-CCCH_4"/>
    <property type="match status" value="1"/>
</dbReference>
<dbReference type="Pfam" id="PF00153">
    <property type="entry name" value="Mito_carr"/>
    <property type="match status" value="3"/>
</dbReference>
<feature type="domain" description="C3H1-type" evidence="16">
    <location>
        <begin position="535"/>
        <end position="562"/>
    </location>
</feature>
<dbReference type="Gene3D" id="1.50.40.10">
    <property type="entry name" value="Mitochondrial carrier domain"/>
    <property type="match status" value="2"/>
</dbReference>
<feature type="domain" description="C3H1-type" evidence="16">
    <location>
        <begin position="101"/>
        <end position="127"/>
    </location>
</feature>
<name>A0A8H5B5D6_9AGAR</name>
<dbReference type="InterPro" id="IPR001841">
    <property type="entry name" value="Znf_RING"/>
</dbReference>
<organism evidence="17 18">
    <name type="scientific">Psilocybe cf. subviscida</name>
    <dbReference type="NCBI Taxonomy" id="2480587"/>
    <lineage>
        <taxon>Eukaryota</taxon>
        <taxon>Fungi</taxon>
        <taxon>Dikarya</taxon>
        <taxon>Basidiomycota</taxon>
        <taxon>Agaricomycotina</taxon>
        <taxon>Agaricomycetes</taxon>
        <taxon>Agaricomycetidae</taxon>
        <taxon>Agaricales</taxon>
        <taxon>Agaricineae</taxon>
        <taxon>Strophariaceae</taxon>
        <taxon>Psilocybe</taxon>
    </lineage>
</organism>
<dbReference type="PROSITE" id="PS50920">
    <property type="entry name" value="SOLCAR"/>
    <property type="match status" value="3"/>
</dbReference>
<dbReference type="GO" id="GO:0005469">
    <property type="term" value="F:succinate:fumarate antiporter activity"/>
    <property type="evidence" value="ECO:0007669"/>
    <property type="project" value="TreeGrafter"/>
</dbReference>
<keyword evidence="11 12" id="KW-0472">Membrane</keyword>
<feature type="domain" description="C3H1-type" evidence="16">
    <location>
        <begin position="582"/>
        <end position="610"/>
    </location>
</feature>
<dbReference type="PANTHER" id="PTHR45788:SF2">
    <property type="entry name" value="SUCCINATE_FUMARATE MITOCHONDRIAL TRANSPORTER"/>
    <property type="match status" value="1"/>
</dbReference>
<keyword evidence="3" id="KW-0813">Transport</keyword>
<dbReference type="InterPro" id="IPR036855">
    <property type="entry name" value="Znf_CCCH_sf"/>
</dbReference>
<keyword evidence="6" id="KW-0677">Repeat</keyword>
<evidence type="ECO:0000256" key="9">
    <source>
        <dbReference type="ARBA" id="ARBA00022989"/>
    </source>
</evidence>
<feature type="region of interest" description="Disordered" evidence="14">
    <location>
        <begin position="712"/>
        <end position="745"/>
    </location>
</feature>
<dbReference type="GO" id="GO:0003676">
    <property type="term" value="F:nucleic acid binding"/>
    <property type="evidence" value="ECO:0007669"/>
    <property type="project" value="InterPro"/>
</dbReference>
<feature type="zinc finger region" description="C3H1-type" evidence="13">
    <location>
        <begin position="449"/>
        <end position="476"/>
    </location>
</feature>
<feature type="repeat" description="Solcar" evidence="12">
    <location>
        <begin position="1842"/>
        <end position="1931"/>
    </location>
</feature>
<dbReference type="SUPFAM" id="SSF57850">
    <property type="entry name" value="RING/U-box"/>
    <property type="match status" value="1"/>
</dbReference>
<dbReference type="SUPFAM" id="SSF103506">
    <property type="entry name" value="Mitochondrial carrier"/>
    <property type="match status" value="1"/>
</dbReference>
<dbReference type="OrthoDB" id="204711at2759"/>
<feature type="compositionally biased region" description="Low complexity" evidence="14">
    <location>
        <begin position="126"/>
        <end position="142"/>
    </location>
</feature>
<feature type="region of interest" description="Disordered" evidence="14">
    <location>
        <begin position="765"/>
        <end position="821"/>
    </location>
</feature>
<feature type="compositionally biased region" description="Acidic residues" evidence="14">
    <location>
        <begin position="350"/>
        <end position="359"/>
    </location>
</feature>
<feature type="region of interest" description="Disordered" evidence="14">
    <location>
        <begin position="242"/>
        <end position="407"/>
    </location>
</feature>
<feature type="zinc finger region" description="C3H1-type" evidence="13">
    <location>
        <begin position="582"/>
        <end position="610"/>
    </location>
</feature>
<dbReference type="PANTHER" id="PTHR45788">
    <property type="entry name" value="SUCCINATE/FUMARATE MITOCHONDRIAL TRANSPORTER-RELATED"/>
    <property type="match status" value="1"/>
</dbReference>
<evidence type="ECO:0000256" key="4">
    <source>
        <dbReference type="ARBA" id="ARBA00022692"/>
    </source>
</evidence>
<feature type="compositionally biased region" description="Basic and acidic residues" evidence="14">
    <location>
        <begin position="267"/>
        <end position="277"/>
    </location>
</feature>
<dbReference type="InterPro" id="IPR017907">
    <property type="entry name" value="Znf_RING_CS"/>
</dbReference>
<feature type="domain" description="RING-type" evidence="15">
    <location>
        <begin position="1359"/>
        <end position="1401"/>
    </location>
</feature>
<evidence type="ECO:0000256" key="6">
    <source>
        <dbReference type="ARBA" id="ARBA00022737"/>
    </source>
</evidence>
<keyword evidence="9" id="KW-1133">Transmembrane helix</keyword>
<evidence type="ECO:0000259" key="15">
    <source>
        <dbReference type="PROSITE" id="PS50089"/>
    </source>
</evidence>
<feature type="zinc finger region" description="C3H1-type" evidence="13">
    <location>
        <begin position="101"/>
        <end position="127"/>
    </location>
</feature>
<dbReference type="PROSITE" id="PS50103">
    <property type="entry name" value="ZF_C3H1"/>
    <property type="match status" value="8"/>
</dbReference>
<dbReference type="Pfam" id="PF14608">
    <property type="entry name" value="zf-CCCH_2"/>
    <property type="match status" value="2"/>
</dbReference>
<keyword evidence="10" id="KW-0496">Mitochondrion</keyword>
<dbReference type="CDD" id="cd00590">
    <property type="entry name" value="RRM_SF"/>
    <property type="match status" value="1"/>
</dbReference>
<dbReference type="PROSITE" id="PS00518">
    <property type="entry name" value="ZF_RING_1"/>
    <property type="match status" value="1"/>
</dbReference>
<feature type="compositionally biased region" description="Polar residues" evidence="14">
    <location>
        <begin position="195"/>
        <end position="205"/>
    </location>
</feature>
<feature type="domain" description="C3H1-type" evidence="16">
    <location>
        <begin position="694"/>
        <end position="721"/>
    </location>
</feature>
<evidence type="ECO:0008006" key="19">
    <source>
        <dbReference type="Google" id="ProtNLM"/>
    </source>
</evidence>
<feature type="domain" description="C3H1-type" evidence="16">
    <location>
        <begin position="449"/>
        <end position="476"/>
    </location>
</feature>
<dbReference type="PROSITE" id="PS50089">
    <property type="entry name" value="ZF_RING_2"/>
    <property type="match status" value="1"/>
</dbReference>
<proteinExistence type="inferred from homology"/>
<dbReference type="Proteomes" id="UP000567179">
    <property type="component" value="Unassembled WGS sequence"/>
</dbReference>
<protein>
    <recommendedName>
        <fullName evidence="19">Mitochondrial carrier</fullName>
    </recommendedName>
</protein>
<feature type="compositionally biased region" description="Polar residues" evidence="14">
    <location>
        <begin position="635"/>
        <end position="652"/>
    </location>
</feature>
<feature type="zinc finger region" description="C3H1-type" evidence="13">
    <location>
        <begin position="217"/>
        <end position="244"/>
    </location>
</feature>
<feature type="repeat" description="Solcar" evidence="12">
    <location>
        <begin position="1753"/>
        <end position="1840"/>
    </location>
</feature>
<dbReference type="Gene3D" id="4.10.1000.10">
    <property type="entry name" value="Zinc finger, CCCH-type"/>
    <property type="match status" value="5"/>
</dbReference>
<feature type="zinc finger region" description="C3H1-type" evidence="13">
    <location>
        <begin position="745"/>
        <end position="772"/>
    </location>
</feature>
<keyword evidence="8 13" id="KW-0862">Zinc</keyword>
<dbReference type="Pfam" id="PF00642">
    <property type="entry name" value="zf-CCCH"/>
    <property type="match status" value="1"/>
</dbReference>
<dbReference type="InterPro" id="IPR018108">
    <property type="entry name" value="MCP_transmembrane"/>
</dbReference>
<dbReference type="InterPro" id="IPR035979">
    <property type="entry name" value="RBD_domain_sf"/>
</dbReference>
<feature type="domain" description="C3H1-type" evidence="16">
    <location>
        <begin position="217"/>
        <end position="244"/>
    </location>
</feature>
<dbReference type="InterPro" id="IPR049563">
    <property type="entry name" value="TXTP-like"/>
</dbReference>
<evidence type="ECO:0000256" key="7">
    <source>
        <dbReference type="ARBA" id="ARBA00022771"/>
    </source>
</evidence>
<evidence type="ECO:0000256" key="3">
    <source>
        <dbReference type="ARBA" id="ARBA00022448"/>
    </source>
</evidence>
<reference evidence="17 18" key="1">
    <citation type="journal article" date="2020" name="ISME J.">
        <title>Uncovering the hidden diversity of litter-decomposition mechanisms in mushroom-forming fungi.</title>
        <authorList>
            <person name="Floudas D."/>
            <person name="Bentzer J."/>
            <person name="Ahren D."/>
            <person name="Johansson T."/>
            <person name="Persson P."/>
            <person name="Tunlid A."/>
        </authorList>
    </citation>
    <scope>NUCLEOTIDE SEQUENCE [LARGE SCALE GENOMIC DNA]</scope>
    <source>
        <strain evidence="17 18">CBS 101986</strain>
    </source>
</reference>
<comment type="caution">
    <text evidence="17">The sequence shown here is derived from an EMBL/GenBank/DDBJ whole genome shotgun (WGS) entry which is preliminary data.</text>
</comment>
<evidence type="ECO:0000256" key="14">
    <source>
        <dbReference type="SAM" id="MobiDB-lite"/>
    </source>
</evidence>
<feature type="region of interest" description="Disordered" evidence="14">
    <location>
        <begin position="120"/>
        <end position="222"/>
    </location>
</feature>
<keyword evidence="7 13" id="KW-0863">Zinc-finger</keyword>
<feature type="compositionally biased region" description="Low complexity" evidence="14">
    <location>
        <begin position="290"/>
        <end position="310"/>
    </location>
</feature>
<comment type="subcellular location">
    <subcellularLocation>
        <location evidence="1">Mitochondrion membrane</location>
        <topology evidence="1">Multi-pass membrane protein</topology>
    </subcellularLocation>
</comment>
<dbReference type="SMART" id="SM00356">
    <property type="entry name" value="ZnF_C3H1"/>
    <property type="match status" value="8"/>
</dbReference>
<keyword evidence="4 12" id="KW-0812">Transmembrane</keyword>
<evidence type="ECO:0000256" key="8">
    <source>
        <dbReference type="ARBA" id="ARBA00022833"/>
    </source>
</evidence>
<feature type="zinc finger region" description="C3H1-type" evidence="13">
    <location>
        <begin position="66"/>
        <end position="93"/>
    </location>
</feature>
<keyword evidence="5 13" id="KW-0479">Metal-binding</keyword>
<accession>A0A8H5B5D6</accession>
<dbReference type="SUPFAM" id="SSF54928">
    <property type="entry name" value="RNA-binding domain, RBD"/>
    <property type="match status" value="2"/>
</dbReference>
<dbReference type="EMBL" id="JAACJJ010000042">
    <property type="protein sequence ID" value="KAF5316027.1"/>
    <property type="molecule type" value="Genomic_DNA"/>
</dbReference>
<dbReference type="InterPro" id="IPR041367">
    <property type="entry name" value="Znf-CCCH_4"/>
</dbReference>
<dbReference type="InterPro" id="IPR023395">
    <property type="entry name" value="MCP_dom_sf"/>
</dbReference>
<feature type="repeat" description="Solcar" evidence="12">
    <location>
        <begin position="1629"/>
        <end position="1724"/>
    </location>
</feature>
<keyword evidence="18" id="KW-1185">Reference proteome</keyword>
<evidence type="ECO:0000313" key="17">
    <source>
        <dbReference type="EMBL" id="KAF5316027.1"/>
    </source>
</evidence>
<evidence type="ECO:0000256" key="1">
    <source>
        <dbReference type="ARBA" id="ARBA00004225"/>
    </source>
</evidence>
<feature type="compositionally biased region" description="Polar residues" evidence="14">
    <location>
        <begin position="670"/>
        <end position="692"/>
    </location>
</feature>
<feature type="region of interest" description="Disordered" evidence="14">
    <location>
        <begin position="609"/>
        <end position="692"/>
    </location>
</feature>
<feature type="domain" description="C3H1-type" evidence="16">
    <location>
        <begin position="745"/>
        <end position="772"/>
    </location>
</feature>
<dbReference type="InterPro" id="IPR000571">
    <property type="entry name" value="Znf_CCCH"/>
</dbReference>
<feature type="domain" description="C3H1-type" evidence="16">
    <location>
        <begin position="66"/>
        <end position="93"/>
    </location>
</feature>